<gene>
    <name evidence="4" type="ORF">M413DRAFT_446996</name>
</gene>
<sequence>MLRSNRVTWLAGLTVFVAFGTLLYATGVLDSSSYLHGRLNGHGNVIVDSSLGSPNSTSAPEITPHCVTPVEEWNSSRFLKGPPTKLFRENLLENRSYITCWAIAGFTNQFMGYANMIYLGFLSDRIPIIPPFGPGPHISRSAGLVPFGRIFNLTRARIELHKPLLEWSDVKDLPSPTSIQSPPDSEREPLGCFSTRPDFDPHPNRVREIVDHLQLDIAYSRVPTQVRLHPSNNREDFLVFPNLAPYIFPRRPRPPPNGHFQFMEASPLGQKLPPDNHMACFDYLYYITSSSDAFEWERSWAPAWVQVGKYLDFTDDLVEIVEGYLRRVFGSSDSILPFIAVHIRRGDFGRNCDKGSDKCFIPLATFKKKVDVMISDLLESKNIHIEKVIIMSDEKNLNFWEEVKEIGWVHFNHKEEDTLEKYGEWYLPIIDIVAQSMATGFVGTASSTFSLVSARRVEDWNGGPIVLVSRSGN</sequence>
<organism evidence="4 5">
    <name type="scientific">Hebeloma cylindrosporum</name>
    <dbReference type="NCBI Taxonomy" id="76867"/>
    <lineage>
        <taxon>Eukaryota</taxon>
        <taxon>Fungi</taxon>
        <taxon>Dikarya</taxon>
        <taxon>Basidiomycota</taxon>
        <taxon>Agaricomycotina</taxon>
        <taxon>Agaricomycetes</taxon>
        <taxon>Agaricomycetidae</taxon>
        <taxon>Agaricales</taxon>
        <taxon>Agaricineae</taxon>
        <taxon>Hymenogastraceae</taxon>
        <taxon>Hebeloma</taxon>
    </lineage>
</organism>
<evidence type="ECO:0000313" key="4">
    <source>
        <dbReference type="EMBL" id="KIM39500.1"/>
    </source>
</evidence>
<reference evidence="5" key="2">
    <citation type="submission" date="2015-01" db="EMBL/GenBank/DDBJ databases">
        <title>Evolutionary Origins and Diversification of the Mycorrhizal Mutualists.</title>
        <authorList>
            <consortium name="DOE Joint Genome Institute"/>
            <consortium name="Mycorrhizal Genomics Consortium"/>
            <person name="Kohler A."/>
            <person name="Kuo A."/>
            <person name="Nagy L.G."/>
            <person name="Floudas D."/>
            <person name="Copeland A."/>
            <person name="Barry K.W."/>
            <person name="Cichocki N."/>
            <person name="Veneault-Fourrey C."/>
            <person name="LaButti K."/>
            <person name="Lindquist E.A."/>
            <person name="Lipzen A."/>
            <person name="Lundell T."/>
            <person name="Morin E."/>
            <person name="Murat C."/>
            <person name="Riley R."/>
            <person name="Ohm R."/>
            <person name="Sun H."/>
            <person name="Tunlid A."/>
            <person name="Henrissat B."/>
            <person name="Grigoriev I.V."/>
            <person name="Hibbett D.S."/>
            <person name="Martin F."/>
        </authorList>
    </citation>
    <scope>NUCLEOTIDE SEQUENCE [LARGE SCALE GENOMIC DNA]</scope>
    <source>
        <strain evidence="5">h7</strain>
    </source>
</reference>
<keyword evidence="3" id="KW-0119">Carbohydrate metabolism</keyword>
<protein>
    <submittedName>
        <fullName evidence="4">Uncharacterized protein</fullName>
    </submittedName>
</protein>
<dbReference type="CDD" id="cd11296">
    <property type="entry name" value="O-FucT_like"/>
    <property type="match status" value="1"/>
</dbReference>
<dbReference type="GO" id="GO:0016740">
    <property type="term" value="F:transferase activity"/>
    <property type="evidence" value="ECO:0007669"/>
    <property type="project" value="UniProtKB-KW"/>
</dbReference>
<dbReference type="GO" id="GO:0006004">
    <property type="term" value="P:fucose metabolic process"/>
    <property type="evidence" value="ECO:0007669"/>
    <property type="project" value="UniProtKB-KW"/>
</dbReference>
<dbReference type="OrthoDB" id="423313at2759"/>
<dbReference type="Pfam" id="PF10250">
    <property type="entry name" value="O-FucT"/>
    <property type="match status" value="1"/>
</dbReference>
<dbReference type="InterPro" id="IPR019378">
    <property type="entry name" value="GDP-Fuc_O-FucTrfase"/>
</dbReference>
<evidence type="ECO:0000313" key="5">
    <source>
        <dbReference type="Proteomes" id="UP000053424"/>
    </source>
</evidence>
<name>A0A0C3BS16_HEBCY</name>
<dbReference type="Gene3D" id="3.40.50.11350">
    <property type="match status" value="1"/>
</dbReference>
<dbReference type="Proteomes" id="UP000053424">
    <property type="component" value="Unassembled WGS sequence"/>
</dbReference>
<evidence type="ECO:0000256" key="1">
    <source>
        <dbReference type="ARBA" id="ARBA00022679"/>
    </source>
</evidence>
<evidence type="ECO:0000256" key="2">
    <source>
        <dbReference type="ARBA" id="ARBA00023253"/>
    </source>
</evidence>
<proteinExistence type="predicted"/>
<dbReference type="AlphaFoldDB" id="A0A0C3BS16"/>
<accession>A0A0C3BS16</accession>
<keyword evidence="1" id="KW-0808">Transferase</keyword>
<evidence type="ECO:0000256" key="3">
    <source>
        <dbReference type="ARBA" id="ARBA00023277"/>
    </source>
</evidence>
<dbReference type="EMBL" id="KN831785">
    <property type="protein sequence ID" value="KIM39500.1"/>
    <property type="molecule type" value="Genomic_DNA"/>
</dbReference>
<dbReference type="HOGENOM" id="CLU_032339_0_0_1"/>
<keyword evidence="2" id="KW-0294">Fucose metabolism</keyword>
<reference evidence="4 5" key="1">
    <citation type="submission" date="2014-04" db="EMBL/GenBank/DDBJ databases">
        <authorList>
            <consortium name="DOE Joint Genome Institute"/>
            <person name="Kuo A."/>
            <person name="Gay G."/>
            <person name="Dore J."/>
            <person name="Kohler A."/>
            <person name="Nagy L.G."/>
            <person name="Floudas D."/>
            <person name="Copeland A."/>
            <person name="Barry K.W."/>
            <person name="Cichocki N."/>
            <person name="Veneault-Fourrey C."/>
            <person name="LaButti K."/>
            <person name="Lindquist E.A."/>
            <person name="Lipzen A."/>
            <person name="Lundell T."/>
            <person name="Morin E."/>
            <person name="Murat C."/>
            <person name="Sun H."/>
            <person name="Tunlid A."/>
            <person name="Henrissat B."/>
            <person name="Grigoriev I.V."/>
            <person name="Hibbett D.S."/>
            <person name="Martin F."/>
            <person name="Nordberg H.P."/>
            <person name="Cantor M.N."/>
            <person name="Hua S.X."/>
        </authorList>
    </citation>
    <scope>NUCLEOTIDE SEQUENCE [LARGE SCALE GENOMIC DNA]</scope>
    <source>
        <strain evidence="5">h7</strain>
    </source>
</reference>
<keyword evidence="5" id="KW-1185">Reference proteome</keyword>